<sequence>MAKKKEKSVNVSGKPKHALDVNRDGNASKGKRSASTVRRLKMYNTKPKRDSKGKIVKHDLQSKELPSTRIQPDRRWFGNTRVVNQKELEFFREELQRRLSSNYNVILKDRKLPMSLLNDHQKQARVHLLDTEPFADAFGPKKKRKRPKLMVSDYEALAKKADGSQDAFEEKYGASVSTEGIEDGFRDLVRHTNI</sequence>
<dbReference type="PANTHER" id="PTHR11089:SF9">
    <property type="entry name" value="NUCLEOLAR GTP-BINDING PROTEIN 2"/>
    <property type="match status" value="1"/>
</dbReference>
<evidence type="ECO:0000256" key="3">
    <source>
        <dbReference type="SAM" id="MobiDB-lite"/>
    </source>
</evidence>
<comment type="caution">
    <text evidence="5">The sequence shown here is derived from an EMBL/GenBank/DDBJ whole genome shotgun (WGS) entry which is preliminary data.</text>
</comment>
<keyword evidence="2" id="KW-0342">GTP-binding</keyword>
<keyword evidence="1" id="KW-0547">Nucleotide-binding</keyword>
<organism evidence="5 6">
    <name type="scientific">Ilex paraguariensis</name>
    <name type="common">yerba mate</name>
    <dbReference type="NCBI Taxonomy" id="185542"/>
    <lineage>
        <taxon>Eukaryota</taxon>
        <taxon>Viridiplantae</taxon>
        <taxon>Streptophyta</taxon>
        <taxon>Embryophyta</taxon>
        <taxon>Tracheophyta</taxon>
        <taxon>Spermatophyta</taxon>
        <taxon>Magnoliopsida</taxon>
        <taxon>eudicotyledons</taxon>
        <taxon>Gunneridae</taxon>
        <taxon>Pentapetalae</taxon>
        <taxon>asterids</taxon>
        <taxon>campanulids</taxon>
        <taxon>Aquifoliales</taxon>
        <taxon>Aquifoliaceae</taxon>
        <taxon>Ilex</taxon>
    </lineage>
</organism>
<protein>
    <recommendedName>
        <fullName evidence="4">Nucleolar GTP-binding protein 2 N-terminal domain-containing protein</fullName>
    </recommendedName>
</protein>
<dbReference type="Proteomes" id="UP001642360">
    <property type="component" value="Unassembled WGS sequence"/>
</dbReference>
<feature type="region of interest" description="Disordered" evidence="3">
    <location>
        <begin position="1"/>
        <end position="67"/>
    </location>
</feature>
<accession>A0ABC8SC83</accession>
<evidence type="ECO:0000259" key="4">
    <source>
        <dbReference type="Pfam" id="PF08153"/>
    </source>
</evidence>
<proteinExistence type="predicted"/>
<dbReference type="InterPro" id="IPR012971">
    <property type="entry name" value="NOG2_N_dom"/>
</dbReference>
<dbReference type="InterPro" id="IPR050755">
    <property type="entry name" value="TRAFAC_YlqF/YawG_RiboMat"/>
</dbReference>
<feature type="compositionally biased region" description="Basic and acidic residues" evidence="3">
    <location>
        <begin position="47"/>
        <end position="62"/>
    </location>
</feature>
<evidence type="ECO:0000313" key="6">
    <source>
        <dbReference type="Proteomes" id="UP001642360"/>
    </source>
</evidence>
<keyword evidence="6" id="KW-1185">Reference proteome</keyword>
<dbReference type="GO" id="GO:0005525">
    <property type="term" value="F:GTP binding"/>
    <property type="evidence" value="ECO:0007669"/>
    <property type="project" value="UniProtKB-KW"/>
</dbReference>
<dbReference type="Pfam" id="PF08153">
    <property type="entry name" value="NGP1NT"/>
    <property type="match status" value="1"/>
</dbReference>
<reference evidence="5 6" key="1">
    <citation type="submission" date="2024-02" db="EMBL/GenBank/DDBJ databases">
        <authorList>
            <person name="Vignale AGUSTIN F."/>
            <person name="Sosa J E."/>
            <person name="Modenutti C."/>
        </authorList>
    </citation>
    <scope>NUCLEOTIDE SEQUENCE [LARGE SCALE GENOMIC DNA]</scope>
</reference>
<evidence type="ECO:0000256" key="1">
    <source>
        <dbReference type="ARBA" id="ARBA00022741"/>
    </source>
</evidence>
<name>A0ABC8SC83_9AQUA</name>
<dbReference type="AlphaFoldDB" id="A0ABC8SC83"/>
<evidence type="ECO:0000256" key="2">
    <source>
        <dbReference type="ARBA" id="ARBA00023134"/>
    </source>
</evidence>
<dbReference type="EMBL" id="CAUOFW020002570">
    <property type="protein sequence ID" value="CAK9154715.1"/>
    <property type="molecule type" value="Genomic_DNA"/>
</dbReference>
<gene>
    <name evidence="5" type="ORF">ILEXP_LOCUS23067</name>
</gene>
<evidence type="ECO:0000313" key="5">
    <source>
        <dbReference type="EMBL" id="CAK9154715.1"/>
    </source>
</evidence>
<dbReference type="PANTHER" id="PTHR11089">
    <property type="entry name" value="GTP-BINDING PROTEIN-RELATED"/>
    <property type="match status" value="1"/>
</dbReference>
<feature type="domain" description="Nucleolar GTP-binding protein 2 N-terminal" evidence="4">
    <location>
        <begin position="42"/>
        <end position="167"/>
    </location>
</feature>